<gene>
    <name evidence="1" type="ORF">S12H4_39955</name>
</gene>
<sequence>MRKVKQTEQKEIGRIKLSDTRELVASIVDGEKLDLRIWVDSSNYKGWTKQGLRFYLFDGNWTEFKELMEKVNKEYENLA</sequence>
<reference evidence="1" key="1">
    <citation type="journal article" date="2014" name="Front. Microbiol.">
        <title>High frequency of phylogenetically diverse reductive dehalogenase-homologous genes in deep subseafloor sedimentary metagenomes.</title>
        <authorList>
            <person name="Kawai M."/>
            <person name="Futagami T."/>
            <person name="Toyoda A."/>
            <person name="Takaki Y."/>
            <person name="Nishi S."/>
            <person name="Hori S."/>
            <person name="Arai W."/>
            <person name="Tsubouchi T."/>
            <person name="Morono Y."/>
            <person name="Uchiyama I."/>
            <person name="Ito T."/>
            <person name="Fujiyama A."/>
            <person name="Inagaki F."/>
            <person name="Takami H."/>
        </authorList>
    </citation>
    <scope>NUCLEOTIDE SEQUENCE</scope>
    <source>
        <strain evidence="1">Expedition CK06-06</strain>
    </source>
</reference>
<dbReference type="EMBL" id="BARW01024207">
    <property type="protein sequence ID" value="GAI89483.1"/>
    <property type="molecule type" value="Genomic_DNA"/>
</dbReference>
<evidence type="ECO:0000313" key="1">
    <source>
        <dbReference type="EMBL" id="GAI89483.1"/>
    </source>
</evidence>
<name>X1S967_9ZZZZ</name>
<evidence type="ECO:0008006" key="2">
    <source>
        <dbReference type="Google" id="ProtNLM"/>
    </source>
</evidence>
<organism evidence="1">
    <name type="scientific">marine sediment metagenome</name>
    <dbReference type="NCBI Taxonomy" id="412755"/>
    <lineage>
        <taxon>unclassified sequences</taxon>
        <taxon>metagenomes</taxon>
        <taxon>ecological metagenomes</taxon>
    </lineage>
</organism>
<protein>
    <recommendedName>
        <fullName evidence="2">Transcriptional coactivator p15 (PC4) C-terminal domain-containing protein</fullName>
    </recommendedName>
</protein>
<comment type="caution">
    <text evidence="1">The sequence shown here is derived from an EMBL/GenBank/DDBJ whole genome shotgun (WGS) entry which is preliminary data.</text>
</comment>
<accession>X1S967</accession>
<proteinExistence type="predicted"/>
<dbReference type="AlphaFoldDB" id="X1S967"/>